<name>A0AA41Q7R2_9ACTN</name>
<feature type="region of interest" description="Disordered" evidence="1">
    <location>
        <begin position="1"/>
        <end position="25"/>
    </location>
</feature>
<dbReference type="AlphaFoldDB" id="A0AA41Q7R2"/>
<keyword evidence="4" id="KW-1185">Reference proteome</keyword>
<proteinExistence type="predicted"/>
<dbReference type="InterPro" id="IPR009839">
    <property type="entry name" value="SseB_N"/>
</dbReference>
<feature type="domain" description="SseB protein N-terminal" evidence="2">
    <location>
        <begin position="33"/>
        <end position="129"/>
    </location>
</feature>
<comment type="caution">
    <text evidence="3">The sequence shown here is derived from an EMBL/GenBank/DDBJ whole genome shotgun (WGS) entry which is preliminary data.</text>
</comment>
<evidence type="ECO:0000313" key="4">
    <source>
        <dbReference type="Proteomes" id="UP001165378"/>
    </source>
</evidence>
<accession>A0AA41Q7R2</accession>
<gene>
    <name evidence="3" type="ORF">LZ495_34485</name>
</gene>
<sequence length="149" mass="15364">MRESDFGMPPDGTAGNEVSGGGHEHGAAAELTAQVALLAAGDGDAAALVAALRRTRLYCVRLDRVGFAAMGPPGAQMVPVFTSEEQLAVFLGEGAHDWFSLCGDDLLDLLPPGTDLALDLGGPQPVRLHERMWKVPAGASAETPAGSDD</sequence>
<evidence type="ECO:0000259" key="2">
    <source>
        <dbReference type="Pfam" id="PF07179"/>
    </source>
</evidence>
<dbReference type="Pfam" id="PF07179">
    <property type="entry name" value="SseB"/>
    <property type="match status" value="1"/>
</dbReference>
<dbReference type="EMBL" id="JAKFHA010000032">
    <property type="protein sequence ID" value="MCF2532296.1"/>
    <property type="molecule type" value="Genomic_DNA"/>
</dbReference>
<evidence type="ECO:0000313" key="3">
    <source>
        <dbReference type="EMBL" id="MCF2532296.1"/>
    </source>
</evidence>
<organism evidence="3 4">
    <name type="scientific">Yinghuangia soli</name>
    <dbReference type="NCBI Taxonomy" id="2908204"/>
    <lineage>
        <taxon>Bacteria</taxon>
        <taxon>Bacillati</taxon>
        <taxon>Actinomycetota</taxon>
        <taxon>Actinomycetes</taxon>
        <taxon>Kitasatosporales</taxon>
        <taxon>Streptomycetaceae</taxon>
        <taxon>Yinghuangia</taxon>
    </lineage>
</organism>
<reference evidence="3" key="1">
    <citation type="submission" date="2022-01" db="EMBL/GenBank/DDBJ databases">
        <title>Genome-Based Taxonomic Classification of the Phylum Actinobacteria.</title>
        <authorList>
            <person name="Gao Y."/>
        </authorList>
    </citation>
    <scope>NUCLEOTIDE SEQUENCE</scope>
    <source>
        <strain evidence="3">KLBMP 8922</strain>
    </source>
</reference>
<dbReference type="Proteomes" id="UP001165378">
    <property type="component" value="Unassembled WGS sequence"/>
</dbReference>
<dbReference type="RefSeq" id="WP_235057072.1">
    <property type="nucleotide sequence ID" value="NZ_JAKFHA010000032.1"/>
</dbReference>
<evidence type="ECO:0000256" key="1">
    <source>
        <dbReference type="SAM" id="MobiDB-lite"/>
    </source>
</evidence>
<protein>
    <submittedName>
        <fullName evidence="3">SseB family protein</fullName>
    </submittedName>
</protein>